<name>A0A432Z1B1_9GAMM</name>
<protein>
    <submittedName>
        <fullName evidence="1">Uncharacterized protein</fullName>
    </submittedName>
</protein>
<dbReference type="AlphaFoldDB" id="A0A432Z1B1"/>
<dbReference type="Proteomes" id="UP000288058">
    <property type="component" value="Unassembled WGS sequence"/>
</dbReference>
<proteinExistence type="predicted"/>
<keyword evidence="2" id="KW-1185">Reference proteome</keyword>
<dbReference type="EMBL" id="PIQC01000003">
    <property type="protein sequence ID" value="RUO71655.1"/>
    <property type="molecule type" value="Genomic_DNA"/>
</dbReference>
<accession>A0A432Z1B1</accession>
<organism evidence="1 2">
    <name type="scientific">Idiomarina ramblicola</name>
    <dbReference type="NCBI Taxonomy" id="263724"/>
    <lineage>
        <taxon>Bacteria</taxon>
        <taxon>Pseudomonadati</taxon>
        <taxon>Pseudomonadota</taxon>
        <taxon>Gammaproteobacteria</taxon>
        <taxon>Alteromonadales</taxon>
        <taxon>Idiomarinaceae</taxon>
        <taxon>Idiomarina</taxon>
    </lineage>
</organism>
<evidence type="ECO:0000313" key="2">
    <source>
        <dbReference type="Proteomes" id="UP000288058"/>
    </source>
</evidence>
<reference evidence="2" key="1">
    <citation type="journal article" date="2018" name="Front. Microbiol.">
        <title>Genome-Based Analysis Reveals the Taxonomy and Diversity of the Family Idiomarinaceae.</title>
        <authorList>
            <person name="Liu Y."/>
            <person name="Lai Q."/>
            <person name="Shao Z."/>
        </authorList>
    </citation>
    <scope>NUCLEOTIDE SEQUENCE [LARGE SCALE GENOMIC DNA]</scope>
    <source>
        <strain evidence="2">R22</strain>
    </source>
</reference>
<sequence>MNNKERSLKDLLLPRVKGNVHSRYFPEEYDYIYDSSVEAKNRKRGINPMSQEYTDKVNEKRAQLGVSPLGPDGQAQDGSSDTFASKVAEEQMDKANEQLTRYLSEALYELDPANTYCKENSCFDEYELIAQSTIATEQNGKPFSVAIREKMINSFGRETFDHKTINTMSDTLIKSMAVKIARA</sequence>
<dbReference type="OrthoDB" id="6169716at2"/>
<dbReference type="RefSeq" id="WP_126780444.1">
    <property type="nucleotide sequence ID" value="NZ_PIQC01000003.1"/>
</dbReference>
<comment type="caution">
    <text evidence="1">The sequence shown here is derived from an EMBL/GenBank/DDBJ whole genome shotgun (WGS) entry which is preliminary data.</text>
</comment>
<evidence type="ECO:0000313" key="1">
    <source>
        <dbReference type="EMBL" id="RUO71655.1"/>
    </source>
</evidence>
<gene>
    <name evidence="1" type="ORF">CWI78_03835</name>
</gene>